<dbReference type="InterPro" id="IPR006652">
    <property type="entry name" value="Kelch_1"/>
</dbReference>
<dbReference type="InterPro" id="IPR036047">
    <property type="entry name" value="F-box-like_dom_sf"/>
</dbReference>
<dbReference type="SMART" id="SM00256">
    <property type="entry name" value="FBOX"/>
    <property type="match status" value="1"/>
</dbReference>
<evidence type="ECO:0000256" key="1">
    <source>
        <dbReference type="SAM" id="MobiDB-lite"/>
    </source>
</evidence>
<feature type="domain" description="F-box" evidence="2">
    <location>
        <begin position="48"/>
        <end position="88"/>
    </location>
</feature>
<dbReference type="PANTHER" id="PTHR24414:SF23">
    <property type="entry name" value="F-BOX_KELCH-REPEAT PROTEIN SKIP6"/>
    <property type="match status" value="1"/>
</dbReference>
<dbReference type="InterPro" id="IPR001810">
    <property type="entry name" value="F-box_dom"/>
</dbReference>
<dbReference type="Pfam" id="PF00646">
    <property type="entry name" value="F-box"/>
    <property type="match status" value="1"/>
</dbReference>
<dbReference type="EMBL" id="MNCJ02000330">
    <property type="protein sequence ID" value="KAF5765306.1"/>
    <property type="molecule type" value="Genomic_DNA"/>
</dbReference>
<dbReference type="InParanoid" id="A0A251SDP4"/>
<dbReference type="EMBL" id="CM007904">
    <property type="protein sequence ID" value="OTF95550.1"/>
    <property type="molecule type" value="Genomic_DNA"/>
</dbReference>
<protein>
    <submittedName>
        <fullName evidence="3">F-box domain, kelch-type beta propeller, F-box-like domain superfamily</fullName>
    </submittedName>
    <submittedName>
        <fullName evidence="4">Putative SKP1 interacting partner 6</fullName>
    </submittedName>
</protein>
<dbReference type="SUPFAM" id="SSF117281">
    <property type="entry name" value="Kelch motif"/>
    <property type="match status" value="1"/>
</dbReference>
<keyword evidence="5" id="KW-1185">Reference proteome</keyword>
<reference evidence="3 5" key="1">
    <citation type="journal article" date="2017" name="Nature">
        <title>The sunflower genome provides insights into oil metabolism, flowering and Asterid evolution.</title>
        <authorList>
            <person name="Badouin H."/>
            <person name="Gouzy J."/>
            <person name="Grassa C.J."/>
            <person name="Murat F."/>
            <person name="Staton S.E."/>
            <person name="Cottret L."/>
            <person name="Lelandais-Briere C."/>
            <person name="Owens G.L."/>
            <person name="Carrere S."/>
            <person name="Mayjonade B."/>
            <person name="Legrand L."/>
            <person name="Gill N."/>
            <person name="Kane N.C."/>
            <person name="Bowers J.E."/>
            <person name="Hubner S."/>
            <person name="Bellec A."/>
            <person name="Berard A."/>
            <person name="Berges H."/>
            <person name="Blanchet N."/>
            <person name="Boniface M.C."/>
            <person name="Brunel D."/>
            <person name="Catrice O."/>
            <person name="Chaidir N."/>
            <person name="Claudel C."/>
            <person name="Donnadieu C."/>
            <person name="Faraut T."/>
            <person name="Fievet G."/>
            <person name="Helmstetter N."/>
            <person name="King M."/>
            <person name="Knapp S.J."/>
            <person name="Lai Z."/>
            <person name="Le Paslier M.C."/>
            <person name="Lippi Y."/>
            <person name="Lorenzon L."/>
            <person name="Mandel J.R."/>
            <person name="Marage G."/>
            <person name="Marchand G."/>
            <person name="Marquand E."/>
            <person name="Bret-Mestries E."/>
            <person name="Morien E."/>
            <person name="Nambeesan S."/>
            <person name="Nguyen T."/>
            <person name="Pegot-Espagnet P."/>
            <person name="Pouilly N."/>
            <person name="Raftis F."/>
            <person name="Sallet E."/>
            <person name="Schiex T."/>
            <person name="Thomas J."/>
            <person name="Vandecasteele C."/>
            <person name="Vares D."/>
            <person name="Vear F."/>
            <person name="Vautrin S."/>
            <person name="Crespi M."/>
            <person name="Mangin B."/>
            <person name="Burke J.M."/>
            <person name="Salse J."/>
            <person name="Munos S."/>
            <person name="Vincourt P."/>
            <person name="Rieseberg L.H."/>
            <person name="Langlade N.B."/>
        </authorList>
    </citation>
    <scope>NUCLEOTIDE SEQUENCE [LARGE SCALE GENOMIC DNA]</scope>
    <source>
        <strain evidence="5">cv. SF193</strain>
        <tissue evidence="3">Leaves</tissue>
    </source>
</reference>
<dbReference type="SMART" id="SM00612">
    <property type="entry name" value="Kelch"/>
    <property type="match status" value="2"/>
</dbReference>
<evidence type="ECO:0000313" key="4">
    <source>
        <dbReference type="EMBL" id="OTF95550.1"/>
    </source>
</evidence>
<dbReference type="AlphaFoldDB" id="A0A251SDP4"/>
<dbReference type="CDD" id="cd22152">
    <property type="entry name" value="F-box_AtAFR-like"/>
    <property type="match status" value="1"/>
</dbReference>
<reference evidence="3" key="3">
    <citation type="submission" date="2020-06" db="EMBL/GenBank/DDBJ databases">
        <title>Helianthus annuus Genome sequencing and assembly Release 2.</title>
        <authorList>
            <person name="Gouzy J."/>
            <person name="Langlade N."/>
            <person name="Munos S."/>
        </authorList>
    </citation>
    <scope>NUCLEOTIDE SEQUENCE</scope>
    <source>
        <tissue evidence="3">Leaves</tissue>
    </source>
</reference>
<dbReference type="InterPro" id="IPR057499">
    <property type="entry name" value="Kelch_FKB95"/>
</dbReference>
<name>A0A251SDP4_HELAN</name>
<dbReference type="FunCoup" id="A0A251SDP4">
    <property type="interactions" value="6"/>
</dbReference>
<organism evidence="4 5">
    <name type="scientific">Helianthus annuus</name>
    <name type="common">Common sunflower</name>
    <dbReference type="NCBI Taxonomy" id="4232"/>
    <lineage>
        <taxon>Eukaryota</taxon>
        <taxon>Viridiplantae</taxon>
        <taxon>Streptophyta</taxon>
        <taxon>Embryophyta</taxon>
        <taxon>Tracheophyta</taxon>
        <taxon>Spermatophyta</taxon>
        <taxon>Magnoliopsida</taxon>
        <taxon>eudicotyledons</taxon>
        <taxon>Gunneridae</taxon>
        <taxon>Pentapetalae</taxon>
        <taxon>asterids</taxon>
        <taxon>campanulids</taxon>
        <taxon>Asterales</taxon>
        <taxon>Asteraceae</taxon>
        <taxon>Asteroideae</taxon>
        <taxon>Heliantheae alliance</taxon>
        <taxon>Heliantheae</taxon>
        <taxon>Helianthus</taxon>
    </lineage>
</organism>
<dbReference type="Proteomes" id="UP000215914">
    <property type="component" value="Chromosome 15"/>
</dbReference>
<dbReference type="Pfam" id="PF25210">
    <property type="entry name" value="Kelch_FKB95"/>
    <property type="match status" value="1"/>
</dbReference>
<sequence>MNDALNLATYPPMSDQTYSIVTTTDRPSPPPTTTPHPPPPPTPLIPHLPDDISIQCIARVPRTHHPTLSLVSKLWHSTIRSQHFFTTRSLLHITQPSLYLNIRHNSTFQYYFHANPNNPNHKLSPFPHPPVPIHPVGPAYAVLGSKIYLIGGSVNDIPLNTVWVLDCKINKWEVGPRMRVGREFAAAATVGGKIYVMGGCVVDNRLKAVNWAEVYDPEVGEWGPVGSLEVEGKDKWMHACAVIDGRIYAMADRGGVVYDVVGREWGRVPKRLDLGWRGRAVVIDGVLYCYDYLGKIRGYDVERDVWKELRGVEKGLPKFLCGATMVDLDGRLCVVWECKEGGGGGGGVGGKVMDVMCAEIDVRKDEDGGLSGSVLWVDVILSVPVGSSILHCMAVALILNNSPQAYKSTGNRRIGIVHNLFVSFWL</sequence>
<evidence type="ECO:0000313" key="3">
    <source>
        <dbReference type="EMBL" id="KAF5765306.1"/>
    </source>
</evidence>
<proteinExistence type="predicted"/>
<feature type="region of interest" description="Disordered" evidence="1">
    <location>
        <begin position="19"/>
        <end position="44"/>
    </location>
</feature>
<accession>A0A251SDP4</accession>
<feature type="compositionally biased region" description="Pro residues" evidence="1">
    <location>
        <begin position="27"/>
        <end position="44"/>
    </location>
</feature>
<reference evidence="4" key="2">
    <citation type="submission" date="2017-02" db="EMBL/GenBank/DDBJ databases">
        <title>Sunflower complete genome.</title>
        <authorList>
            <person name="Langlade N."/>
            <person name="Munos S."/>
        </authorList>
    </citation>
    <scope>NUCLEOTIDE SEQUENCE [LARGE SCALE GENOMIC DNA]</scope>
    <source>
        <tissue evidence="4">Leaves</tissue>
    </source>
</reference>
<dbReference type="Gene3D" id="2.120.10.80">
    <property type="entry name" value="Kelch-type beta propeller"/>
    <property type="match status" value="1"/>
</dbReference>
<dbReference type="PANTHER" id="PTHR24414">
    <property type="entry name" value="F-BOX/KELCH-REPEAT PROTEIN SKIP4"/>
    <property type="match status" value="1"/>
</dbReference>
<dbReference type="SUPFAM" id="SSF81383">
    <property type="entry name" value="F-box domain"/>
    <property type="match status" value="1"/>
</dbReference>
<dbReference type="Gramene" id="mRNA:HanXRQr2_Chr15g0702271">
    <property type="protein sequence ID" value="mRNA:HanXRQr2_Chr15g0702271"/>
    <property type="gene ID" value="HanXRQr2_Chr15g0702271"/>
</dbReference>
<evidence type="ECO:0000259" key="2">
    <source>
        <dbReference type="SMART" id="SM00256"/>
    </source>
</evidence>
<dbReference type="OMA" id="WMHGNAV"/>
<evidence type="ECO:0000313" key="5">
    <source>
        <dbReference type="Proteomes" id="UP000215914"/>
    </source>
</evidence>
<dbReference type="InterPro" id="IPR050354">
    <property type="entry name" value="F-box/kelch-repeat_ARATH"/>
</dbReference>
<dbReference type="InterPro" id="IPR015915">
    <property type="entry name" value="Kelch-typ_b-propeller"/>
</dbReference>
<gene>
    <name evidence="4" type="primary">SKIP6</name>
    <name evidence="4" type="ORF">HannXRQ_Chr15g0484381</name>
    <name evidence="3" type="ORF">HanXRQr2_Chr15g0702271</name>
</gene>